<dbReference type="SUPFAM" id="SSF52821">
    <property type="entry name" value="Rhodanese/Cell cycle control phosphatase"/>
    <property type="match status" value="2"/>
</dbReference>
<dbReference type="Gene3D" id="3.40.250.10">
    <property type="entry name" value="Rhodanese-like domain"/>
    <property type="match status" value="2"/>
</dbReference>
<evidence type="ECO:0000256" key="2">
    <source>
        <dbReference type="ARBA" id="ARBA00047549"/>
    </source>
</evidence>
<dbReference type="SMART" id="SM00450">
    <property type="entry name" value="RHOD"/>
    <property type="match status" value="2"/>
</dbReference>
<dbReference type="Pfam" id="PF00581">
    <property type="entry name" value="Rhodanese"/>
    <property type="match status" value="2"/>
</dbReference>
<accession>A0A917IHL9</accession>
<dbReference type="PROSITE" id="PS50206">
    <property type="entry name" value="RHODANESE_3"/>
    <property type="match status" value="2"/>
</dbReference>
<dbReference type="InterPro" id="IPR001307">
    <property type="entry name" value="Thiosulphate_STrfase_CS"/>
</dbReference>
<name>A0A917IHL9_9MICO</name>
<dbReference type="EMBL" id="BMJY01000010">
    <property type="protein sequence ID" value="GGH46787.1"/>
    <property type="molecule type" value="Genomic_DNA"/>
</dbReference>
<dbReference type="PANTHER" id="PTHR43855:SF1">
    <property type="entry name" value="THIOSULFATE SULFURTRANSFERASE"/>
    <property type="match status" value="1"/>
</dbReference>
<evidence type="ECO:0000313" key="6">
    <source>
        <dbReference type="Proteomes" id="UP000657592"/>
    </source>
</evidence>
<sequence>MTDSSSPASPSSVPPTQRRRGLTTVLAFLAVAAVAATAGAVVARSVPGSEPPAAAPAPGPAAVPVADIAYGEPRGYGDVHQEEALVSTEWLAERLGDPGIVVVEVSEGRTADGDPLGAYEQGHIPGAIGAVWYRDFVQRLTRDLLTQDELTELAQSWGLDEDTTLVLYGDANNWFAAYAAWVFKLYGFPDVRLLDGGRDTWVGEGHPLDQATPTPARGSWVAQEPNADIRAFQPEVLSVVRGELPGVIVDIRGAAEFNGEIGVAEGFGGEAAAKWGHIPGAVNAPWGQIVNQRDAGGDGTYLSLEEIKAHYEALGVDGSVPVYVYCRIGERASHTWYALSQLLGYEVKLYDGSWTEWGNSVGVPVENPTLEASGGFSGLWGGQ</sequence>
<feature type="domain" description="Rhodanese" evidence="4">
    <location>
        <begin position="247"/>
        <end position="366"/>
    </location>
</feature>
<organism evidence="5 6">
    <name type="scientific">Microbacterium album</name>
    <dbReference type="NCBI Taxonomy" id="2053191"/>
    <lineage>
        <taxon>Bacteria</taxon>
        <taxon>Bacillati</taxon>
        <taxon>Actinomycetota</taxon>
        <taxon>Actinomycetes</taxon>
        <taxon>Micrococcales</taxon>
        <taxon>Microbacteriaceae</taxon>
        <taxon>Microbacterium</taxon>
    </lineage>
</organism>
<dbReference type="PROSITE" id="PS51318">
    <property type="entry name" value="TAT"/>
    <property type="match status" value="1"/>
</dbReference>
<dbReference type="CDD" id="cd01449">
    <property type="entry name" value="TST_Repeat_2"/>
    <property type="match status" value="1"/>
</dbReference>
<dbReference type="InterPro" id="IPR051126">
    <property type="entry name" value="Thiosulfate_sulfurtransferase"/>
</dbReference>
<evidence type="ECO:0000256" key="3">
    <source>
        <dbReference type="RuleBase" id="RU000507"/>
    </source>
</evidence>
<dbReference type="CDD" id="cd01448">
    <property type="entry name" value="TST_Repeat_1"/>
    <property type="match status" value="1"/>
</dbReference>
<gene>
    <name evidence="5" type="ORF">GCM10010921_23120</name>
</gene>
<evidence type="ECO:0000256" key="1">
    <source>
        <dbReference type="ARBA" id="ARBA00022737"/>
    </source>
</evidence>
<reference evidence="5" key="2">
    <citation type="submission" date="2020-09" db="EMBL/GenBank/DDBJ databases">
        <authorList>
            <person name="Sun Q."/>
            <person name="Zhou Y."/>
        </authorList>
    </citation>
    <scope>NUCLEOTIDE SEQUENCE</scope>
    <source>
        <strain evidence="5">CGMCC 1.15794</strain>
    </source>
</reference>
<dbReference type="PANTHER" id="PTHR43855">
    <property type="entry name" value="THIOSULFATE SULFURTRANSFERASE"/>
    <property type="match status" value="1"/>
</dbReference>
<dbReference type="InterPro" id="IPR036873">
    <property type="entry name" value="Rhodanese-like_dom_sf"/>
</dbReference>
<feature type="domain" description="Rhodanese" evidence="4">
    <location>
        <begin position="96"/>
        <end position="210"/>
    </location>
</feature>
<evidence type="ECO:0000259" key="4">
    <source>
        <dbReference type="PROSITE" id="PS50206"/>
    </source>
</evidence>
<comment type="caution">
    <text evidence="5">The sequence shown here is derived from an EMBL/GenBank/DDBJ whole genome shotgun (WGS) entry which is preliminary data.</text>
</comment>
<dbReference type="GO" id="GO:0004792">
    <property type="term" value="F:thiosulfate-cyanide sulfurtransferase activity"/>
    <property type="evidence" value="ECO:0007669"/>
    <property type="project" value="UniProtKB-EC"/>
</dbReference>
<dbReference type="AlphaFoldDB" id="A0A917IHL9"/>
<proteinExistence type="predicted"/>
<dbReference type="InterPro" id="IPR006311">
    <property type="entry name" value="TAT_signal"/>
</dbReference>
<dbReference type="RefSeq" id="WP_188756449.1">
    <property type="nucleotide sequence ID" value="NZ_BMJY01000010.1"/>
</dbReference>
<dbReference type="PROSITE" id="PS00683">
    <property type="entry name" value="RHODANESE_2"/>
    <property type="match status" value="1"/>
</dbReference>
<keyword evidence="3" id="KW-0808">Transferase</keyword>
<keyword evidence="1" id="KW-0677">Repeat</keyword>
<comment type="catalytic activity">
    <reaction evidence="2">
        <text>thiosulfate + hydrogen cyanide = thiocyanate + sulfite + 2 H(+)</text>
        <dbReference type="Rhea" id="RHEA:16881"/>
        <dbReference type="ChEBI" id="CHEBI:15378"/>
        <dbReference type="ChEBI" id="CHEBI:17359"/>
        <dbReference type="ChEBI" id="CHEBI:18022"/>
        <dbReference type="ChEBI" id="CHEBI:18407"/>
        <dbReference type="ChEBI" id="CHEBI:33542"/>
        <dbReference type="EC" id="2.8.1.1"/>
    </reaction>
</comment>
<evidence type="ECO:0000313" key="5">
    <source>
        <dbReference type="EMBL" id="GGH46787.1"/>
    </source>
</evidence>
<dbReference type="Proteomes" id="UP000657592">
    <property type="component" value="Unassembled WGS sequence"/>
</dbReference>
<protein>
    <recommendedName>
        <fullName evidence="3">Sulfurtransferase</fullName>
    </recommendedName>
</protein>
<keyword evidence="6" id="KW-1185">Reference proteome</keyword>
<dbReference type="InterPro" id="IPR001763">
    <property type="entry name" value="Rhodanese-like_dom"/>
</dbReference>
<reference evidence="5" key="1">
    <citation type="journal article" date="2014" name="Int. J. Syst. Evol. Microbiol.">
        <title>Complete genome sequence of Corynebacterium casei LMG S-19264T (=DSM 44701T), isolated from a smear-ripened cheese.</title>
        <authorList>
            <consortium name="US DOE Joint Genome Institute (JGI-PGF)"/>
            <person name="Walter F."/>
            <person name="Albersmeier A."/>
            <person name="Kalinowski J."/>
            <person name="Ruckert C."/>
        </authorList>
    </citation>
    <scope>NUCLEOTIDE SEQUENCE</scope>
    <source>
        <strain evidence="5">CGMCC 1.15794</strain>
    </source>
</reference>